<evidence type="ECO:0000313" key="6">
    <source>
        <dbReference type="EMBL" id="QDU80727.1"/>
    </source>
</evidence>
<accession>A0A518CNC9</accession>
<dbReference type="PANTHER" id="PTHR31609">
    <property type="entry name" value="YDJC DEACETYLASE FAMILY MEMBER"/>
    <property type="match status" value="1"/>
</dbReference>
<dbReference type="InterPro" id="IPR011330">
    <property type="entry name" value="Glyco_hydro/deAcase_b/a-brl"/>
</dbReference>
<dbReference type="GO" id="GO:0046872">
    <property type="term" value="F:metal ion binding"/>
    <property type="evidence" value="ECO:0007669"/>
    <property type="project" value="UniProtKB-KW"/>
</dbReference>
<keyword evidence="5" id="KW-0119">Carbohydrate metabolism</keyword>
<comment type="cofactor">
    <cofactor evidence="1">
        <name>Mg(2+)</name>
        <dbReference type="ChEBI" id="CHEBI:18420"/>
    </cofactor>
</comment>
<keyword evidence="7" id="KW-1185">Reference proteome</keyword>
<dbReference type="OrthoDB" id="9774177at2"/>
<evidence type="ECO:0000313" key="7">
    <source>
        <dbReference type="Proteomes" id="UP000317178"/>
    </source>
</evidence>
<dbReference type="PANTHER" id="PTHR31609:SF1">
    <property type="entry name" value="CARBOHYDRATE DEACETYLASE"/>
    <property type="match status" value="1"/>
</dbReference>
<dbReference type="GO" id="GO:0019213">
    <property type="term" value="F:deacetylase activity"/>
    <property type="evidence" value="ECO:0007669"/>
    <property type="project" value="TreeGrafter"/>
</dbReference>
<evidence type="ECO:0000256" key="5">
    <source>
        <dbReference type="ARBA" id="ARBA00023277"/>
    </source>
</evidence>
<dbReference type="CDD" id="cd10802">
    <property type="entry name" value="YdjC_TTHB029_like"/>
    <property type="match status" value="1"/>
</dbReference>
<gene>
    <name evidence="6" type="ORF">Pla110_24600</name>
</gene>
<dbReference type="InterPro" id="IPR006879">
    <property type="entry name" value="YdjC-like"/>
</dbReference>
<dbReference type="EMBL" id="CP036281">
    <property type="protein sequence ID" value="QDU80727.1"/>
    <property type="molecule type" value="Genomic_DNA"/>
</dbReference>
<dbReference type="GO" id="GO:0016787">
    <property type="term" value="F:hydrolase activity"/>
    <property type="evidence" value="ECO:0007669"/>
    <property type="project" value="UniProtKB-KW"/>
</dbReference>
<dbReference type="AlphaFoldDB" id="A0A518CNC9"/>
<evidence type="ECO:0008006" key="8">
    <source>
        <dbReference type="Google" id="ProtNLM"/>
    </source>
</evidence>
<dbReference type="Proteomes" id="UP000317178">
    <property type="component" value="Chromosome"/>
</dbReference>
<organism evidence="6 7">
    <name type="scientific">Polystyrenella longa</name>
    <dbReference type="NCBI Taxonomy" id="2528007"/>
    <lineage>
        <taxon>Bacteria</taxon>
        <taxon>Pseudomonadati</taxon>
        <taxon>Planctomycetota</taxon>
        <taxon>Planctomycetia</taxon>
        <taxon>Planctomycetales</taxon>
        <taxon>Planctomycetaceae</taxon>
        <taxon>Polystyrenella</taxon>
    </lineage>
</organism>
<dbReference type="KEGG" id="plon:Pla110_24600"/>
<name>A0A518CNC9_9PLAN</name>
<proteinExistence type="predicted"/>
<evidence type="ECO:0000256" key="1">
    <source>
        <dbReference type="ARBA" id="ARBA00001946"/>
    </source>
</evidence>
<evidence type="ECO:0000256" key="2">
    <source>
        <dbReference type="ARBA" id="ARBA00022723"/>
    </source>
</evidence>
<reference evidence="6 7" key="1">
    <citation type="submission" date="2019-02" db="EMBL/GenBank/DDBJ databases">
        <title>Deep-cultivation of Planctomycetes and their phenomic and genomic characterization uncovers novel biology.</title>
        <authorList>
            <person name="Wiegand S."/>
            <person name="Jogler M."/>
            <person name="Boedeker C."/>
            <person name="Pinto D."/>
            <person name="Vollmers J."/>
            <person name="Rivas-Marin E."/>
            <person name="Kohn T."/>
            <person name="Peeters S.H."/>
            <person name="Heuer A."/>
            <person name="Rast P."/>
            <person name="Oberbeckmann S."/>
            <person name="Bunk B."/>
            <person name="Jeske O."/>
            <person name="Meyerdierks A."/>
            <person name="Storesund J.E."/>
            <person name="Kallscheuer N."/>
            <person name="Luecker S."/>
            <person name="Lage O.M."/>
            <person name="Pohl T."/>
            <person name="Merkel B.J."/>
            <person name="Hornburger P."/>
            <person name="Mueller R.-W."/>
            <person name="Bruemmer F."/>
            <person name="Labrenz M."/>
            <person name="Spormann A.M."/>
            <person name="Op den Camp H."/>
            <person name="Overmann J."/>
            <person name="Amann R."/>
            <person name="Jetten M.S.M."/>
            <person name="Mascher T."/>
            <person name="Medema M.H."/>
            <person name="Devos D.P."/>
            <person name="Kaster A.-K."/>
            <person name="Ovreas L."/>
            <person name="Rohde M."/>
            <person name="Galperin M.Y."/>
            <person name="Jogler C."/>
        </authorList>
    </citation>
    <scope>NUCLEOTIDE SEQUENCE [LARGE SCALE GENOMIC DNA]</scope>
    <source>
        <strain evidence="6 7">Pla110</strain>
    </source>
</reference>
<protein>
    <recommendedName>
        <fullName evidence="8">YdjC-like protein</fullName>
    </recommendedName>
</protein>
<dbReference type="Pfam" id="PF04794">
    <property type="entry name" value="YdjC"/>
    <property type="match status" value="1"/>
</dbReference>
<keyword evidence="4" id="KW-0460">Magnesium</keyword>
<keyword evidence="2" id="KW-0479">Metal-binding</keyword>
<dbReference type="RefSeq" id="WP_144995973.1">
    <property type="nucleotide sequence ID" value="NZ_CP036281.1"/>
</dbReference>
<sequence length="322" mass="36998">MSNRLKLTLSFLMVGGFCTWLLATVPDGKLRLRYLMIHTDDAGMCHSMNVATMESLERGIVTSASIMPPCPGFDEFAVWAESHPEYDYGVHLTLTNETRRFTWGPVLPKEKVSSLVDQDGNFWRTSQEVAKHAQREHVELELRAQIEKALEAGIRITHMDNHMYSLLGRQDLIELYVELGLEYDLPIRLRRVDTMPLKQRAEFYGGLLEAYAQAGEKLDDHQMPLFAYAESDNYDAPPDEKRNHFVNAVRTLPGGVSEFIIHCGYKETTGPEPPYISGRQEDFRVFNSLEMDRELKRHGIQLLNWEQFRQMREAGQFPLGSE</sequence>
<dbReference type="SUPFAM" id="SSF88713">
    <property type="entry name" value="Glycoside hydrolase/deacetylase"/>
    <property type="match status" value="1"/>
</dbReference>
<evidence type="ECO:0000256" key="4">
    <source>
        <dbReference type="ARBA" id="ARBA00022842"/>
    </source>
</evidence>
<evidence type="ECO:0000256" key="3">
    <source>
        <dbReference type="ARBA" id="ARBA00022801"/>
    </source>
</evidence>
<keyword evidence="3" id="KW-0378">Hydrolase</keyword>
<dbReference type="GO" id="GO:0005975">
    <property type="term" value="P:carbohydrate metabolic process"/>
    <property type="evidence" value="ECO:0007669"/>
    <property type="project" value="InterPro"/>
</dbReference>
<dbReference type="Gene3D" id="3.20.20.370">
    <property type="entry name" value="Glycoside hydrolase/deacetylase"/>
    <property type="match status" value="1"/>
</dbReference>